<name>A0A8X6MMV6_NEPPI</name>
<sequence>MRPHFINRLELQNGINDCPLSTCIEFFLAVKRSCIMRVKMANNLCDLSNQNDLDEVMRILLGANSSNEIDSDDETNTDIFLKYMWEKGRREAE</sequence>
<evidence type="ECO:0000313" key="2">
    <source>
        <dbReference type="Proteomes" id="UP000887013"/>
    </source>
</evidence>
<gene>
    <name evidence="1" type="ORF">NPIL_463851</name>
</gene>
<organism evidence="1 2">
    <name type="scientific">Nephila pilipes</name>
    <name type="common">Giant wood spider</name>
    <name type="synonym">Nephila maculata</name>
    <dbReference type="NCBI Taxonomy" id="299642"/>
    <lineage>
        <taxon>Eukaryota</taxon>
        <taxon>Metazoa</taxon>
        <taxon>Ecdysozoa</taxon>
        <taxon>Arthropoda</taxon>
        <taxon>Chelicerata</taxon>
        <taxon>Arachnida</taxon>
        <taxon>Araneae</taxon>
        <taxon>Araneomorphae</taxon>
        <taxon>Entelegynae</taxon>
        <taxon>Araneoidea</taxon>
        <taxon>Nephilidae</taxon>
        <taxon>Nephila</taxon>
    </lineage>
</organism>
<dbReference type="Proteomes" id="UP000887013">
    <property type="component" value="Unassembled WGS sequence"/>
</dbReference>
<accession>A0A8X6MMV6</accession>
<dbReference type="AlphaFoldDB" id="A0A8X6MMV6"/>
<keyword evidence="2" id="KW-1185">Reference proteome</keyword>
<evidence type="ECO:0000313" key="1">
    <source>
        <dbReference type="EMBL" id="GFS68560.1"/>
    </source>
</evidence>
<protein>
    <submittedName>
        <fullName evidence="1">Uncharacterized protein</fullName>
    </submittedName>
</protein>
<comment type="caution">
    <text evidence="1">The sequence shown here is derived from an EMBL/GenBank/DDBJ whole genome shotgun (WGS) entry which is preliminary data.</text>
</comment>
<proteinExistence type="predicted"/>
<reference evidence="1" key="1">
    <citation type="submission" date="2020-08" db="EMBL/GenBank/DDBJ databases">
        <title>Multicomponent nature underlies the extraordinary mechanical properties of spider dragline silk.</title>
        <authorList>
            <person name="Kono N."/>
            <person name="Nakamura H."/>
            <person name="Mori M."/>
            <person name="Yoshida Y."/>
            <person name="Ohtoshi R."/>
            <person name="Malay A.D."/>
            <person name="Moran D.A.P."/>
            <person name="Tomita M."/>
            <person name="Numata K."/>
            <person name="Arakawa K."/>
        </authorList>
    </citation>
    <scope>NUCLEOTIDE SEQUENCE</scope>
</reference>
<dbReference type="EMBL" id="BMAW01095076">
    <property type="protein sequence ID" value="GFS68560.1"/>
    <property type="molecule type" value="Genomic_DNA"/>
</dbReference>